<organism evidence="1 2">
    <name type="scientific">Novosphingobium organovorum</name>
    <dbReference type="NCBI Taxonomy" id="2930092"/>
    <lineage>
        <taxon>Bacteria</taxon>
        <taxon>Pseudomonadati</taxon>
        <taxon>Pseudomonadota</taxon>
        <taxon>Alphaproteobacteria</taxon>
        <taxon>Sphingomonadales</taxon>
        <taxon>Sphingomonadaceae</taxon>
        <taxon>Novosphingobium</taxon>
    </lineage>
</organism>
<accession>A0ABT0BFS7</accession>
<evidence type="ECO:0000313" key="1">
    <source>
        <dbReference type="EMBL" id="MCJ2183927.1"/>
    </source>
</evidence>
<protein>
    <submittedName>
        <fullName evidence="1">Uncharacterized protein</fullName>
    </submittedName>
</protein>
<dbReference type="EMBL" id="JALHLF010000067">
    <property type="protein sequence ID" value="MCJ2183927.1"/>
    <property type="molecule type" value="Genomic_DNA"/>
</dbReference>
<comment type="caution">
    <text evidence="1">The sequence shown here is derived from an EMBL/GenBank/DDBJ whole genome shotgun (WGS) entry which is preliminary data.</text>
</comment>
<name>A0ABT0BFS7_9SPHN</name>
<gene>
    <name evidence="1" type="ORF">MTR62_14665</name>
</gene>
<reference evidence="1" key="1">
    <citation type="submission" date="2022-03" db="EMBL/GenBank/DDBJ databases">
        <title>Identification of a novel bacterium isolated from mangrove sediments.</title>
        <authorList>
            <person name="Pan X."/>
        </authorList>
    </citation>
    <scope>NUCLEOTIDE SEQUENCE</scope>
    <source>
        <strain evidence="1">B1949</strain>
    </source>
</reference>
<sequence length="285" mass="32008">MSKTFVSPLDRAKAVRLKRLVALRKRERLRPALVAFDEIIGTLINEGVSKPYHTAMGSLTGVLRGTYNEVLEQIAASGKDGINSINAIKRSAGTNFQGVCEYAAIRWLETTDLPVCCGPNAPSHLKDELTIYGFDADGGEFSVEPDIDMSFWLPIAEPSSPLLFLSAKTSLVDRAGQAARWKLYLDMHQTTCSHVKETHDCPINRTRIKIKTAHPITHAIVTANIYKIDTTQPEGELQSGQCRNNTYMFKHKYTTRDDNQEYRPPSWKNFSDFPNLVEAVFGRFR</sequence>
<dbReference type="RefSeq" id="WP_244022244.1">
    <property type="nucleotide sequence ID" value="NZ_JALHLF010000067.1"/>
</dbReference>
<proteinExistence type="predicted"/>
<dbReference type="Proteomes" id="UP001162881">
    <property type="component" value="Unassembled WGS sequence"/>
</dbReference>
<evidence type="ECO:0000313" key="2">
    <source>
        <dbReference type="Proteomes" id="UP001162881"/>
    </source>
</evidence>
<keyword evidence="2" id="KW-1185">Reference proteome</keyword>